<dbReference type="PANTHER" id="PTHR43272">
    <property type="entry name" value="LONG-CHAIN-FATTY-ACID--COA LIGASE"/>
    <property type="match status" value="1"/>
</dbReference>
<sequence>MSSPVIYGYDYAPSKRGQTAVIISDRTPHNQLICKFYPEVETLHDAFMRGRRISPNSPCYGYRKIVDGVASDYIWMTYNEVFEAAKQFGSGLVHLNLTPKVAEFPLLGIYSKNCLQWGLAEQACNAFNICVVPVYDTLGADAVEFILQQTEMKTCVCGPNEVLKLLALYPKTSKLEVIIQIGEISEKTREVVKQCNLKIYSFDEILEAGKAHPAVFNPPCAEDVCTICYTSGTTGLPKGAMITNRNFIAALMGTIQQELRPEAWDRYLSYLPLAHVLERCVQLAFIVAGARVGYSQGDTRKIVDDLKALRPTVFCSVPRLLNRMYDAIKASIKKQGRVVEALFNWGLRNKMYWLQHGEDKYSRFFDPVLFDRVRKSAGLDCVRVTISGSAPLSDEVKQFLRCVLNGAVVEGYGATETAGPTSIELSMDTSVGSVGGPIAASTFKLVDVPEMGYLATDREHNGQPCLGRGELCIKGYNIISGYYHSPELTKAAFDEEGFFRTGDIAIILPNYAVKIVDRKKNFFKLAQGEYVAAEKLEILYGASPFVSQIFVHGDSLQSYLVAIVVPEKGYVMRWAKTVPALKDLSFEAVCASKELHDTLAAEFARVMKESQLKGFERIQKFSVESEGWSVENGLLTPTFKLLRKNMKTKYQDKISEMYAN</sequence>
<feature type="domain" description="AMP-dependent synthetase/ligase" evidence="1">
    <location>
        <begin position="67"/>
        <end position="483"/>
    </location>
</feature>
<keyword evidence="2" id="KW-0436">Ligase</keyword>
<organism evidence="2 3">
    <name type="scientific">Blastocystis sp. subtype 1 (strain ATCC 50177 / NandII)</name>
    <dbReference type="NCBI Taxonomy" id="478820"/>
    <lineage>
        <taxon>Eukaryota</taxon>
        <taxon>Sar</taxon>
        <taxon>Stramenopiles</taxon>
        <taxon>Bigyra</taxon>
        <taxon>Opalozoa</taxon>
        <taxon>Opalinata</taxon>
        <taxon>Blastocystidae</taxon>
        <taxon>Blastocystis</taxon>
    </lineage>
</organism>
<dbReference type="InterPro" id="IPR042099">
    <property type="entry name" value="ANL_N_sf"/>
</dbReference>
<dbReference type="InterPro" id="IPR000873">
    <property type="entry name" value="AMP-dep_synth/lig_dom"/>
</dbReference>
<evidence type="ECO:0000313" key="3">
    <source>
        <dbReference type="Proteomes" id="UP000078348"/>
    </source>
</evidence>
<dbReference type="GO" id="GO:0005783">
    <property type="term" value="C:endoplasmic reticulum"/>
    <property type="evidence" value="ECO:0007669"/>
    <property type="project" value="TreeGrafter"/>
</dbReference>
<keyword evidence="3" id="KW-1185">Reference proteome</keyword>
<dbReference type="GO" id="GO:0004467">
    <property type="term" value="F:long-chain fatty acid-CoA ligase activity"/>
    <property type="evidence" value="ECO:0007669"/>
    <property type="project" value="TreeGrafter"/>
</dbReference>
<dbReference type="GO" id="GO:0016020">
    <property type="term" value="C:membrane"/>
    <property type="evidence" value="ECO:0007669"/>
    <property type="project" value="TreeGrafter"/>
</dbReference>
<dbReference type="AlphaFoldDB" id="A0A196SFN9"/>
<dbReference type="OrthoDB" id="1700726at2759"/>
<evidence type="ECO:0000313" key="2">
    <source>
        <dbReference type="EMBL" id="OAO14789.1"/>
    </source>
</evidence>
<dbReference type="PANTHER" id="PTHR43272:SF3">
    <property type="entry name" value="LONG CHAIN ACYL-COA SYNTHETASE 4"/>
    <property type="match status" value="1"/>
</dbReference>
<dbReference type="PROSITE" id="PS00455">
    <property type="entry name" value="AMP_BINDING"/>
    <property type="match status" value="1"/>
</dbReference>
<dbReference type="Proteomes" id="UP000078348">
    <property type="component" value="Unassembled WGS sequence"/>
</dbReference>
<dbReference type="InterPro" id="IPR020845">
    <property type="entry name" value="AMP-binding_CS"/>
</dbReference>
<name>A0A196SFN9_BLAHN</name>
<protein>
    <submittedName>
        <fullName evidence="2">Long-chain-fatty-acid--CoA ligase</fullName>
    </submittedName>
</protein>
<dbReference type="Gene3D" id="3.40.50.12780">
    <property type="entry name" value="N-terminal domain of ligase-like"/>
    <property type="match status" value="1"/>
</dbReference>
<reference evidence="2 3" key="1">
    <citation type="submission" date="2016-05" db="EMBL/GenBank/DDBJ databases">
        <title>Nuclear genome of Blastocystis sp. subtype 1 NandII.</title>
        <authorList>
            <person name="Gentekaki E."/>
            <person name="Curtis B."/>
            <person name="Stairs C."/>
            <person name="Eme L."/>
            <person name="Herman E."/>
            <person name="Klimes V."/>
            <person name="Arias M.C."/>
            <person name="Elias M."/>
            <person name="Hilliou F."/>
            <person name="Klute M."/>
            <person name="Malik S.-B."/>
            <person name="Pightling A."/>
            <person name="Rachubinski R."/>
            <person name="Salas D."/>
            <person name="Schlacht A."/>
            <person name="Suga H."/>
            <person name="Archibald J."/>
            <person name="Ball S.G."/>
            <person name="Clark G."/>
            <person name="Dacks J."/>
            <person name="Van Der Giezen M."/>
            <person name="Tsaousis A."/>
            <person name="Roger A."/>
        </authorList>
    </citation>
    <scope>NUCLEOTIDE SEQUENCE [LARGE SCALE GENOMIC DNA]</scope>
    <source>
        <strain evidence="3">ATCC 50177 / NandII</strain>
    </source>
</reference>
<proteinExistence type="predicted"/>
<dbReference type="Pfam" id="PF00501">
    <property type="entry name" value="AMP-binding"/>
    <property type="match status" value="1"/>
</dbReference>
<comment type="caution">
    <text evidence="2">The sequence shown here is derived from an EMBL/GenBank/DDBJ whole genome shotgun (WGS) entry which is preliminary data.</text>
</comment>
<dbReference type="EMBL" id="LXWW01000210">
    <property type="protein sequence ID" value="OAO14789.1"/>
    <property type="molecule type" value="Genomic_DNA"/>
</dbReference>
<dbReference type="SUPFAM" id="SSF56801">
    <property type="entry name" value="Acetyl-CoA synthetase-like"/>
    <property type="match status" value="1"/>
</dbReference>
<dbReference type="STRING" id="478820.A0A196SFN9"/>
<gene>
    <name evidence="2" type="ORF">AV274_3493</name>
</gene>
<accession>A0A196SFN9</accession>
<evidence type="ECO:0000259" key="1">
    <source>
        <dbReference type="Pfam" id="PF00501"/>
    </source>
</evidence>